<dbReference type="EMBL" id="JAAIYO010000003">
    <property type="protein sequence ID" value="MBE4748868.1"/>
    <property type="molecule type" value="Genomic_DNA"/>
</dbReference>
<gene>
    <name evidence="2" type="ORF">G4177_11920</name>
</gene>
<dbReference type="InterPro" id="IPR036388">
    <property type="entry name" value="WH-like_DNA-bd_sf"/>
</dbReference>
<dbReference type="NCBIfam" id="TIGR02937">
    <property type="entry name" value="sigma70-ECF"/>
    <property type="match status" value="1"/>
</dbReference>
<reference evidence="2 3" key="1">
    <citation type="submission" date="2020-02" db="EMBL/GenBank/DDBJ databases">
        <authorList>
            <person name="Babadi Z.K."/>
            <person name="Risdian C."/>
            <person name="Ebrahimipour G.H."/>
            <person name="Wink J."/>
        </authorList>
    </citation>
    <scope>NUCLEOTIDE SEQUENCE [LARGE SCALE GENOMIC DNA]</scope>
    <source>
        <strain evidence="2 3">ZKHCc1 1396</strain>
    </source>
</reference>
<dbReference type="Proteomes" id="UP001516472">
    <property type="component" value="Unassembled WGS sequence"/>
</dbReference>
<dbReference type="InterPro" id="IPR011745">
    <property type="entry name" value="RNA_pol_sigma70_MYXXA"/>
</dbReference>
<comment type="caution">
    <text evidence="2">The sequence shown here is derived from an EMBL/GenBank/DDBJ whole genome shotgun (WGS) entry which is preliminary data.</text>
</comment>
<dbReference type="RefSeq" id="WP_193348297.1">
    <property type="nucleotide sequence ID" value="NZ_CBCSIP010000015.1"/>
</dbReference>
<dbReference type="SUPFAM" id="SSF88946">
    <property type="entry name" value="Sigma2 domain of RNA polymerase sigma factors"/>
    <property type="match status" value="1"/>
</dbReference>
<dbReference type="Pfam" id="PF08281">
    <property type="entry name" value="Sigma70_r4_2"/>
    <property type="match status" value="1"/>
</dbReference>
<dbReference type="InterPro" id="IPR013324">
    <property type="entry name" value="RNA_pol_sigma_r3/r4-like"/>
</dbReference>
<accession>A0ABR9PLS8</accession>
<proteinExistence type="predicted"/>
<sequence length="300" mass="32419">MTRSSTPLASTFIAARGHAPGPLPEPERIEAALVTAVEHARSRWPGLTLEAEPFVAFVAERLSFDAPVLEALGATDTLDELYLAFGCLRHDRVALRLFEHTYLRDVGAFVSGVDRAPAFVDEVRQVLREKLFTAAAGSEPKIADFTGGGALGGWVRVAALRIALNLKRAQARAEAVAHEPMEAALGEDLGPELAHLRSRYREAFTEAVRASLGHLSDRDRTLLRLYHVEALSLEAVAALYRVHASTVSRWLSRAREQVAQATTRQLCERLGVGASSVDSIAALVVGQVELSLTRLLATGG</sequence>
<name>A0ABR9PLS8_9BACT</name>
<evidence type="ECO:0000259" key="1">
    <source>
        <dbReference type="Pfam" id="PF08281"/>
    </source>
</evidence>
<evidence type="ECO:0000313" key="3">
    <source>
        <dbReference type="Proteomes" id="UP001516472"/>
    </source>
</evidence>
<keyword evidence="3" id="KW-1185">Reference proteome</keyword>
<dbReference type="Gene3D" id="1.10.10.10">
    <property type="entry name" value="Winged helix-like DNA-binding domain superfamily/Winged helix DNA-binding domain"/>
    <property type="match status" value="1"/>
</dbReference>
<evidence type="ECO:0000313" key="2">
    <source>
        <dbReference type="EMBL" id="MBE4748868.1"/>
    </source>
</evidence>
<dbReference type="SUPFAM" id="SSF88659">
    <property type="entry name" value="Sigma3 and sigma4 domains of RNA polymerase sigma factors"/>
    <property type="match status" value="1"/>
</dbReference>
<organism evidence="2 3">
    <name type="scientific">Corallococcus soli</name>
    <dbReference type="NCBI Taxonomy" id="2710757"/>
    <lineage>
        <taxon>Bacteria</taxon>
        <taxon>Pseudomonadati</taxon>
        <taxon>Myxococcota</taxon>
        <taxon>Myxococcia</taxon>
        <taxon>Myxococcales</taxon>
        <taxon>Cystobacterineae</taxon>
        <taxon>Myxococcaceae</taxon>
        <taxon>Corallococcus</taxon>
    </lineage>
</organism>
<dbReference type="CDD" id="cd06171">
    <property type="entry name" value="Sigma70_r4"/>
    <property type="match status" value="1"/>
</dbReference>
<dbReference type="InterPro" id="IPR014284">
    <property type="entry name" value="RNA_pol_sigma-70_dom"/>
</dbReference>
<feature type="domain" description="RNA polymerase sigma factor 70 region 4 type 2" evidence="1">
    <location>
        <begin position="206"/>
        <end position="257"/>
    </location>
</feature>
<protein>
    <submittedName>
        <fullName evidence="2">Sigma-70 family RNA polymerase sigma factor</fullName>
    </submittedName>
</protein>
<dbReference type="InterPro" id="IPR013325">
    <property type="entry name" value="RNA_pol_sigma_r2"/>
</dbReference>
<dbReference type="InterPro" id="IPR013249">
    <property type="entry name" value="RNA_pol_sigma70_r4_t2"/>
</dbReference>
<dbReference type="NCBIfam" id="TIGR03001">
    <property type="entry name" value="Sig-70_gmx1"/>
    <property type="match status" value="1"/>
</dbReference>